<comment type="pathway">
    <text evidence="1 8">Amino-acid biosynthesis; L-tryptophan biosynthesis; L-tryptophan from chorismate: step 5/5.</text>
</comment>
<evidence type="ECO:0000256" key="3">
    <source>
        <dbReference type="ARBA" id="ARBA00022605"/>
    </source>
</evidence>
<reference evidence="10 11" key="1">
    <citation type="submission" date="2024-03" db="EMBL/GenBank/DDBJ databases">
        <title>A Dehalogenimonas Isolated from Estuarine Sediments Dihaloeliminates Chlorinated Alkanes.</title>
        <authorList>
            <person name="Yang Y."/>
            <person name="Wang H."/>
        </authorList>
    </citation>
    <scope>NUCLEOTIDE SEQUENCE [LARGE SCALE GENOMIC DNA]</scope>
    <source>
        <strain evidence="10 11">W</strain>
    </source>
</reference>
<organism evidence="10 11">
    <name type="scientific">Candidatus Dehalogenimonas loeffleri</name>
    <dbReference type="NCBI Taxonomy" id="3127115"/>
    <lineage>
        <taxon>Bacteria</taxon>
        <taxon>Bacillati</taxon>
        <taxon>Chloroflexota</taxon>
        <taxon>Dehalococcoidia</taxon>
        <taxon>Dehalococcoidales</taxon>
        <taxon>Dehalococcoidaceae</taxon>
        <taxon>Dehalogenimonas</taxon>
    </lineage>
</organism>
<gene>
    <name evidence="8 10" type="primary">trpA</name>
    <name evidence="10" type="ORF">V8247_07120</name>
</gene>
<dbReference type="HAMAP" id="MF_00131">
    <property type="entry name" value="Trp_synth_alpha"/>
    <property type="match status" value="1"/>
</dbReference>
<evidence type="ECO:0000256" key="4">
    <source>
        <dbReference type="ARBA" id="ARBA00022822"/>
    </source>
</evidence>
<feature type="active site" description="Proton acceptor" evidence="8">
    <location>
        <position position="45"/>
    </location>
</feature>
<comment type="catalytic activity">
    <reaction evidence="7 8">
        <text>(1S,2R)-1-C-(indol-3-yl)glycerol 3-phosphate + L-serine = D-glyceraldehyde 3-phosphate + L-tryptophan + H2O</text>
        <dbReference type="Rhea" id="RHEA:10532"/>
        <dbReference type="ChEBI" id="CHEBI:15377"/>
        <dbReference type="ChEBI" id="CHEBI:33384"/>
        <dbReference type="ChEBI" id="CHEBI:57912"/>
        <dbReference type="ChEBI" id="CHEBI:58866"/>
        <dbReference type="ChEBI" id="CHEBI:59776"/>
        <dbReference type="EC" id="4.2.1.20"/>
    </reaction>
</comment>
<protein>
    <recommendedName>
        <fullName evidence="8">Tryptophan synthase alpha chain</fullName>
        <ecNumber evidence="8">4.2.1.20</ecNumber>
    </recommendedName>
</protein>
<accession>A0ABZ2J294</accession>
<dbReference type="PANTHER" id="PTHR43406:SF1">
    <property type="entry name" value="TRYPTOPHAN SYNTHASE ALPHA CHAIN, CHLOROPLASTIC"/>
    <property type="match status" value="1"/>
</dbReference>
<keyword evidence="11" id="KW-1185">Reference proteome</keyword>
<evidence type="ECO:0000256" key="9">
    <source>
        <dbReference type="RuleBase" id="RU003662"/>
    </source>
</evidence>
<keyword evidence="4 8" id="KW-0822">Tryptophan biosynthesis</keyword>
<proteinExistence type="inferred from homology"/>
<feature type="active site" description="Proton acceptor" evidence="8">
    <location>
        <position position="56"/>
    </location>
</feature>
<dbReference type="InterPro" id="IPR002028">
    <property type="entry name" value="Trp_synthase_suA"/>
</dbReference>
<evidence type="ECO:0000256" key="1">
    <source>
        <dbReference type="ARBA" id="ARBA00004733"/>
    </source>
</evidence>
<dbReference type="InterPro" id="IPR011060">
    <property type="entry name" value="RibuloseP-bd_barrel"/>
</dbReference>
<evidence type="ECO:0000256" key="5">
    <source>
        <dbReference type="ARBA" id="ARBA00023141"/>
    </source>
</evidence>
<comment type="similarity">
    <text evidence="8 9">Belongs to the TrpA family.</text>
</comment>
<dbReference type="Proteomes" id="UP001375370">
    <property type="component" value="Chromosome"/>
</dbReference>
<keyword evidence="3 8" id="KW-0028">Amino-acid biosynthesis</keyword>
<dbReference type="PANTHER" id="PTHR43406">
    <property type="entry name" value="TRYPTOPHAN SYNTHASE, ALPHA CHAIN"/>
    <property type="match status" value="1"/>
</dbReference>
<keyword evidence="6 8" id="KW-0456">Lyase</keyword>
<dbReference type="CDD" id="cd04724">
    <property type="entry name" value="Tryptophan_synthase_alpha"/>
    <property type="match status" value="1"/>
</dbReference>
<dbReference type="InterPro" id="IPR013785">
    <property type="entry name" value="Aldolase_TIM"/>
</dbReference>
<dbReference type="SUPFAM" id="SSF51366">
    <property type="entry name" value="Ribulose-phoshate binding barrel"/>
    <property type="match status" value="1"/>
</dbReference>
<evidence type="ECO:0000256" key="2">
    <source>
        <dbReference type="ARBA" id="ARBA00011270"/>
    </source>
</evidence>
<dbReference type="NCBIfam" id="TIGR00262">
    <property type="entry name" value="trpA"/>
    <property type="match status" value="1"/>
</dbReference>
<dbReference type="RefSeq" id="WP_338737158.1">
    <property type="nucleotide sequence ID" value="NZ_CP146612.1"/>
</dbReference>
<dbReference type="PROSITE" id="PS00167">
    <property type="entry name" value="TRP_SYNTHASE_ALPHA"/>
    <property type="match status" value="1"/>
</dbReference>
<evidence type="ECO:0000256" key="8">
    <source>
        <dbReference type="HAMAP-Rule" id="MF_00131"/>
    </source>
</evidence>
<dbReference type="Pfam" id="PF00290">
    <property type="entry name" value="Trp_syntA"/>
    <property type="match status" value="1"/>
</dbReference>
<evidence type="ECO:0000256" key="6">
    <source>
        <dbReference type="ARBA" id="ARBA00023239"/>
    </source>
</evidence>
<comment type="function">
    <text evidence="8">The alpha subunit is responsible for the aldol cleavage of indoleglycerol phosphate to indole and glyceraldehyde 3-phosphate.</text>
</comment>
<dbReference type="GO" id="GO:0004834">
    <property type="term" value="F:tryptophan synthase activity"/>
    <property type="evidence" value="ECO:0007669"/>
    <property type="project" value="UniProtKB-EC"/>
</dbReference>
<dbReference type="EMBL" id="CP146612">
    <property type="protein sequence ID" value="WWX25025.1"/>
    <property type="molecule type" value="Genomic_DNA"/>
</dbReference>
<dbReference type="InterPro" id="IPR018204">
    <property type="entry name" value="Trp_synthase_alpha_AS"/>
</dbReference>
<name>A0ABZ2J294_9CHLR</name>
<evidence type="ECO:0000313" key="11">
    <source>
        <dbReference type="Proteomes" id="UP001375370"/>
    </source>
</evidence>
<comment type="subunit">
    <text evidence="2 8">Tetramer of two alpha and two beta chains.</text>
</comment>
<evidence type="ECO:0000313" key="10">
    <source>
        <dbReference type="EMBL" id="WWX25025.1"/>
    </source>
</evidence>
<sequence length="261" mass="27210">MNGVTGAFRPKHKTLIGYLTVGYPDIATTLKAVPLLEKAGCDMVELGIPFSDPIGDGPVIQAASFQALENGVTPVDCIELARQLRQKVNIPLVFMGYYNPILSYGLVDFCRQSATAGVNGLIVPDLPPDESGALDAAAADNGLDLIHLLAPTSTAERIELVAAKSRGFIYLVSVAGVTGAREGVPEYLPGFVAQVRRQASQPLAIGFGVSSPAQAAAMAGLADGVIIGSKLIKLIDEDPSLGGLETFVRQVRQALDAAGPD</sequence>
<dbReference type="EC" id="4.2.1.20" evidence="8"/>
<evidence type="ECO:0000256" key="7">
    <source>
        <dbReference type="ARBA" id="ARBA00049047"/>
    </source>
</evidence>
<dbReference type="Gene3D" id="3.20.20.70">
    <property type="entry name" value="Aldolase class I"/>
    <property type="match status" value="1"/>
</dbReference>
<keyword evidence="5 8" id="KW-0057">Aromatic amino acid biosynthesis</keyword>